<dbReference type="InterPro" id="IPR027417">
    <property type="entry name" value="P-loop_NTPase"/>
</dbReference>
<dbReference type="GO" id="GO:0000723">
    <property type="term" value="P:telomere maintenance"/>
    <property type="evidence" value="ECO:0007669"/>
    <property type="project" value="InterPro"/>
</dbReference>
<comment type="similarity">
    <text evidence="1">Belongs to the helicase family.</text>
</comment>
<dbReference type="EMBL" id="KN730123">
    <property type="protein sequence ID" value="KIH61442.1"/>
    <property type="molecule type" value="Genomic_DNA"/>
</dbReference>
<dbReference type="GO" id="GO:0006281">
    <property type="term" value="P:DNA repair"/>
    <property type="evidence" value="ECO:0007669"/>
    <property type="project" value="UniProtKB-KW"/>
</dbReference>
<organism evidence="3 4">
    <name type="scientific">Ancylostoma duodenale</name>
    <dbReference type="NCBI Taxonomy" id="51022"/>
    <lineage>
        <taxon>Eukaryota</taxon>
        <taxon>Metazoa</taxon>
        <taxon>Ecdysozoa</taxon>
        <taxon>Nematoda</taxon>
        <taxon>Chromadorea</taxon>
        <taxon>Rhabditida</taxon>
        <taxon>Rhabditina</taxon>
        <taxon>Rhabditomorpha</taxon>
        <taxon>Strongyloidea</taxon>
        <taxon>Ancylostomatidae</taxon>
        <taxon>Ancylostomatinae</taxon>
        <taxon>Ancylostoma</taxon>
    </lineage>
</organism>
<gene>
    <name evidence="3" type="ORF">ANCDUO_08287</name>
</gene>
<keyword evidence="1" id="KW-0067">ATP-binding</keyword>
<dbReference type="Pfam" id="PF05970">
    <property type="entry name" value="PIF1"/>
    <property type="match status" value="1"/>
</dbReference>
<dbReference type="GO" id="GO:0005524">
    <property type="term" value="F:ATP binding"/>
    <property type="evidence" value="ECO:0007669"/>
    <property type="project" value="UniProtKB-KW"/>
</dbReference>
<name>A0A0C2DG74_9BILA</name>
<dbReference type="AlphaFoldDB" id="A0A0C2DG74"/>
<evidence type="ECO:0000259" key="2">
    <source>
        <dbReference type="Pfam" id="PF05970"/>
    </source>
</evidence>
<evidence type="ECO:0000313" key="3">
    <source>
        <dbReference type="EMBL" id="KIH61442.1"/>
    </source>
</evidence>
<dbReference type="PANTHER" id="PTHR10492:SF57">
    <property type="entry name" value="ATP-DEPENDENT DNA HELICASE"/>
    <property type="match status" value="1"/>
</dbReference>
<dbReference type="Gene3D" id="3.40.50.300">
    <property type="entry name" value="P-loop containing nucleotide triphosphate hydrolases"/>
    <property type="match status" value="1"/>
</dbReference>
<dbReference type="Proteomes" id="UP000054047">
    <property type="component" value="Unassembled WGS sequence"/>
</dbReference>
<protein>
    <recommendedName>
        <fullName evidence="1">ATP-dependent DNA helicase</fullName>
        <ecNumber evidence="1">5.6.2.3</ecNumber>
    </recommendedName>
</protein>
<dbReference type="InterPro" id="IPR010285">
    <property type="entry name" value="DNA_helicase_pif1-like_DEAD"/>
</dbReference>
<dbReference type="GO" id="GO:0006310">
    <property type="term" value="P:DNA recombination"/>
    <property type="evidence" value="ECO:0007669"/>
    <property type="project" value="UniProtKB-KW"/>
</dbReference>
<dbReference type="EC" id="5.6.2.3" evidence="1"/>
<evidence type="ECO:0000313" key="4">
    <source>
        <dbReference type="Proteomes" id="UP000054047"/>
    </source>
</evidence>
<keyword evidence="1" id="KW-0547">Nucleotide-binding</keyword>
<dbReference type="PANTHER" id="PTHR10492">
    <property type="match status" value="1"/>
</dbReference>
<keyword evidence="4" id="KW-1185">Reference proteome</keyword>
<evidence type="ECO:0000256" key="1">
    <source>
        <dbReference type="RuleBase" id="RU363044"/>
    </source>
</evidence>
<proteinExistence type="inferred from homology"/>
<dbReference type="GO" id="GO:0016887">
    <property type="term" value="F:ATP hydrolysis activity"/>
    <property type="evidence" value="ECO:0007669"/>
    <property type="project" value="RHEA"/>
</dbReference>
<feature type="domain" description="DNA helicase Pif1-like DEAD-box helicase" evidence="2">
    <location>
        <begin position="276"/>
        <end position="428"/>
    </location>
</feature>
<keyword evidence="1" id="KW-0233">DNA recombination</keyword>
<dbReference type="OrthoDB" id="5865161at2759"/>
<reference evidence="3 4" key="1">
    <citation type="submission" date="2013-12" db="EMBL/GenBank/DDBJ databases">
        <title>Draft genome of the parsitic nematode Ancylostoma duodenale.</title>
        <authorList>
            <person name="Mitreva M."/>
        </authorList>
    </citation>
    <scope>NUCLEOTIDE SEQUENCE [LARGE SCALE GENOMIC DNA]</scope>
    <source>
        <strain evidence="3 4">Zhejiang</strain>
    </source>
</reference>
<keyword evidence="1" id="KW-0234">DNA repair</keyword>
<dbReference type="SUPFAM" id="SSF52540">
    <property type="entry name" value="P-loop containing nucleoside triphosphate hydrolases"/>
    <property type="match status" value="1"/>
</dbReference>
<dbReference type="GO" id="GO:0043139">
    <property type="term" value="F:5'-3' DNA helicase activity"/>
    <property type="evidence" value="ECO:0007669"/>
    <property type="project" value="UniProtKB-EC"/>
</dbReference>
<accession>A0A0C2DG74</accession>
<keyword evidence="1" id="KW-0347">Helicase</keyword>
<keyword evidence="1" id="KW-0378">Hydrolase</keyword>
<sequence length="443" mass="49889">MRKIYLNARFLTNIEGAYRLLGFPMQYSMHSVISLTAHLPGHEPVYFRGVPARQIAPASELLAYFALVRRSARAAKMTWIEVAEHFRFNGRDYVSYKRKGRRIARIWPVNPKMTGLYALRKLLFNRRGVSSFEDIRTVNEIVYDTFMAAAQAAGFIETDTEWESCLNSACKTESPSAIRRLFAHILLYCRPTNPETLWNLFKHEMRRRRKHDDAQSLDIYSLRHIERILLSSGSSIRACGLQHIRDSLIHDTETESMPGEIAFEDDISPSSVLFSLTHAQQDVVDEIVHAARTPKTAGNRLFFIYGKAGCGKTYTLNALIAALEKEGRRVLTTASTGIAATLLKNGRTAHSTFSLPVKQLHNRSVANVDAASAMGQLLNAVDVIIWDEISMQSRFAVECVERLLRDVASPENARKPFGGVTMVLGGDWPIFTCYSGCYSPVDY</sequence>
<keyword evidence="1" id="KW-0227">DNA damage</keyword>
<comment type="cofactor">
    <cofactor evidence="1">
        <name>Mg(2+)</name>
        <dbReference type="ChEBI" id="CHEBI:18420"/>
    </cofactor>
</comment>
<comment type="catalytic activity">
    <reaction evidence="1">
        <text>ATP + H2O = ADP + phosphate + H(+)</text>
        <dbReference type="Rhea" id="RHEA:13065"/>
        <dbReference type="ChEBI" id="CHEBI:15377"/>
        <dbReference type="ChEBI" id="CHEBI:15378"/>
        <dbReference type="ChEBI" id="CHEBI:30616"/>
        <dbReference type="ChEBI" id="CHEBI:43474"/>
        <dbReference type="ChEBI" id="CHEBI:456216"/>
        <dbReference type="EC" id="5.6.2.3"/>
    </reaction>
</comment>